<dbReference type="InterPro" id="IPR000413">
    <property type="entry name" value="Integrin_alpha"/>
</dbReference>
<dbReference type="InterPro" id="IPR013519">
    <property type="entry name" value="Int_alpha_beta-p"/>
</dbReference>
<evidence type="ECO:0000313" key="5">
    <source>
        <dbReference type="EMBL" id="MCA9726352.1"/>
    </source>
</evidence>
<dbReference type="Gene3D" id="2.130.10.130">
    <property type="entry name" value="Integrin alpha, N-terminal"/>
    <property type="match status" value="3"/>
</dbReference>
<dbReference type="GO" id="GO:0007229">
    <property type="term" value="P:integrin-mediated signaling pathway"/>
    <property type="evidence" value="ECO:0007669"/>
    <property type="project" value="TreeGrafter"/>
</dbReference>
<reference evidence="5" key="1">
    <citation type="submission" date="2020-04" db="EMBL/GenBank/DDBJ databases">
        <authorList>
            <person name="Zhang T."/>
        </authorList>
    </citation>
    <scope>NUCLEOTIDE SEQUENCE</scope>
    <source>
        <strain evidence="5">HKST-UBA01</strain>
    </source>
</reference>
<dbReference type="AlphaFoldDB" id="A0A956LXI0"/>
<dbReference type="InterPro" id="IPR013517">
    <property type="entry name" value="FG-GAP"/>
</dbReference>
<dbReference type="EMBL" id="JAGQHR010000022">
    <property type="protein sequence ID" value="MCA9726352.1"/>
    <property type="molecule type" value="Genomic_DNA"/>
</dbReference>
<dbReference type="GO" id="GO:0005178">
    <property type="term" value="F:integrin binding"/>
    <property type="evidence" value="ECO:0007669"/>
    <property type="project" value="TreeGrafter"/>
</dbReference>
<name>A0A956LXI0_UNCEI</name>
<dbReference type="PANTHER" id="PTHR23220:SF122">
    <property type="entry name" value="INTEGRIN ALPHA-PS1"/>
    <property type="match status" value="1"/>
</dbReference>
<gene>
    <name evidence="5" type="ORF">KC729_01635</name>
</gene>
<feature type="non-terminal residue" evidence="5">
    <location>
        <position position="977"/>
    </location>
</feature>
<dbReference type="GO" id="GO:0098609">
    <property type="term" value="P:cell-cell adhesion"/>
    <property type="evidence" value="ECO:0007669"/>
    <property type="project" value="TreeGrafter"/>
</dbReference>
<accession>A0A956LXI0</accession>
<evidence type="ECO:0000313" key="6">
    <source>
        <dbReference type="Proteomes" id="UP000697710"/>
    </source>
</evidence>
<dbReference type="Pfam" id="PF01839">
    <property type="entry name" value="FG-GAP"/>
    <property type="match status" value="3"/>
</dbReference>
<dbReference type="Proteomes" id="UP000697710">
    <property type="component" value="Unassembled WGS sequence"/>
</dbReference>
<sequence>MLERTGSVQGACSEIRGRELTGQAAPARPRGFPMAVFAPPKAFASLPVPASLRVLASLPALAMLLGLVLVQTVRAGCTEPSSPPPPPITWYGYYTMQGGVPHAVEGETWTFDHGAPDPLEGWTVVNFNRNVESHWSLPTVADFDERDALPAIPGLEGMAYGGRRVLWLGTHEDTADSLCWPGGGGYGSYWNQRITSPVLAGDPDSQDDVLLGLPIIHDMQDVGDVGDTLRVLVIANGVETEVAAFGGQELDGENKAYIWIGSAIGAAEEFQVAFEFRNFLLCDEDGGYDSKIGACRIDNVEVEGRGLHELFSFDGGPRDFPVSGYIPPVVGAQVGFSMTSCDVNGDGIDDLIAGAPFYSNGEVNEGAVYVFLVSANGTFVLDKVLELNRANSYFGASVAGLADVDGDGYDDVLVGAPFHTPGGVSAAGGAFLYRGGPSGISSAPSWSALGTQTNALLGFAVAAAGDLNNDGYGDALIGVPAWDNGEIDEGRVEAYLGGPGGLATTPVWTMEPDFDYAHAGWALAGGGDLNQDAYDDILIGIPFDISVNQYGAVYGYSGSAAGIGSLAWSAVGPVPGSSFGGAVAFSPNQGASSTIVVGAPDEFIGADGLGALHIYSPVGVGYTRIGPEDDDATQFGSLGTVVAGGDFNGDGYGDILAGAPLDANGSGGRAVVFAGGPYGFGYGNHPVWVGGVWPNSAPIDFGRAVCALRIDGSGRDAVAVSAPEYSGSHGLIRTYLTEAPSWEGWTFSSVGLDDFVGVASSGNYSLPPGCTLSGQVLEMHDDSGHHPDLQSVAIVSPIIEVDGSVESPGIRVEFDAFVDLPFDEGVVRRVSALGRTYCPGSGTLIWEEIGGTYLYSANPECGPLKQDVSFDCQKAYDQVRARIEILADCENLPPCNGASNFSPLYDNIRVGVYEASYRDLRVLVFEDLDGDGVWNSTNEPLIPDVLVHVDPEDIAGVSGVPPCGRFSGLTPDVHDVT</sequence>
<dbReference type="SUPFAM" id="SSF69318">
    <property type="entry name" value="Integrin alpha N-terminal domain"/>
    <property type="match status" value="2"/>
</dbReference>
<protein>
    <submittedName>
        <fullName evidence="5">FG-GAP repeat protein</fullName>
    </submittedName>
</protein>
<dbReference type="PRINTS" id="PR01185">
    <property type="entry name" value="INTEGRINA"/>
</dbReference>
<evidence type="ECO:0000256" key="4">
    <source>
        <dbReference type="SAM" id="MobiDB-lite"/>
    </source>
</evidence>
<dbReference type="GO" id="GO:0007160">
    <property type="term" value="P:cell-matrix adhesion"/>
    <property type="evidence" value="ECO:0007669"/>
    <property type="project" value="TreeGrafter"/>
</dbReference>
<dbReference type="PROSITE" id="PS51470">
    <property type="entry name" value="FG_GAP"/>
    <property type="match status" value="5"/>
</dbReference>
<proteinExistence type="predicted"/>
<dbReference type="SMART" id="SM00191">
    <property type="entry name" value="Int_alpha"/>
    <property type="match status" value="6"/>
</dbReference>
<evidence type="ECO:0000256" key="3">
    <source>
        <dbReference type="ARBA" id="ARBA00023180"/>
    </source>
</evidence>
<dbReference type="InterPro" id="IPR028994">
    <property type="entry name" value="Integrin_alpha_N"/>
</dbReference>
<comment type="caution">
    <text evidence="5">The sequence shown here is derived from an EMBL/GenBank/DDBJ whole genome shotgun (WGS) entry which is preliminary data.</text>
</comment>
<keyword evidence="1" id="KW-0732">Signal</keyword>
<reference evidence="5" key="2">
    <citation type="journal article" date="2021" name="Microbiome">
        <title>Successional dynamics and alternative stable states in a saline activated sludge microbial community over 9 years.</title>
        <authorList>
            <person name="Wang Y."/>
            <person name="Ye J."/>
            <person name="Ju F."/>
            <person name="Liu L."/>
            <person name="Boyd J.A."/>
            <person name="Deng Y."/>
            <person name="Parks D.H."/>
            <person name="Jiang X."/>
            <person name="Yin X."/>
            <person name="Woodcroft B.J."/>
            <person name="Tyson G.W."/>
            <person name="Hugenholtz P."/>
            <person name="Polz M.F."/>
            <person name="Zhang T."/>
        </authorList>
    </citation>
    <scope>NUCLEOTIDE SEQUENCE</scope>
    <source>
        <strain evidence="5">HKST-UBA01</strain>
    </source>
</reference>
<feature type="region of interest" description="Disordered" evidence="4">
    <location>
        <begin position="1"/>
        <end position="26"/>
    </location>
</feature>
<organism evidence="5 6">
    <name type="scientific">Eiseniibacteriota bacterium</name>
    <dbReference type="NCBI Taxonomy" id="2212470"/>
    <lineage>
        <taxon>Bacteria</taxon>
        <taxon>Candidatus Eiseniibacteriota</taxon>
    </lineage>
</organism>
<dbReference type="GO" id="GO:0009897">
    <property type="term" value="C:external side of plasma membrane"/>
    <property type="evidence" value="ECO:0007669"/>
    <property type="project" value="TreeGrafter"/>
</dbReference>
<feature type="compositionally biased region" description="Polar residues" evidence="4">
    <location>
        <begin position="1"/>
        <end position="10"/>
    </location>
</feature>
<dbReference type="GO" id="GO:0008305">
    <property type="term" value="C:integrin complex"/>
    <property type="evidence" value="ECO:0007669"/>
    <property type="project" value="InterPro"/>
</dbReference>
<keyword evidence="3" id="KW-0325">Glycoprotein</keyword>
<evidence type="ECO:0000256" key="1">
    <source>
        <dbReference type="ARBA" id="ARBA00022729"/>
    </source>
</evidence>
<keyword evidence="2" id="KW-0677">Repeat</keyword>
<evidence type="ECO:0000256" key="2">
    <source>
        <dbReference type="ARBA" id="ARBA00022737"/>
    </source>
</evidence>
<dbReference type="GO" id="GO:0033627">
    <property type="term" value="P:cell adhesion mediated by integrin"/>
    <property type="evidence" value="ECO:0007669"/>
    <property type="project" value="TreeGrafter"/>
</dbReference>
<dbReference type="PANTHER" id="PTHR23220">
    <property type="entry name" value="INTEGRIN ALPHA"/>
    <property type="match status" value="1"/>
</dbReference>